<feature type="non-terminal residue" evidence="1">
    <location>
        <position position="273"/>
    </location>
</feature>
<dbReference type="GO" id="GO:0006261">
    <property type="term" value="P:DNA-templated DNA replication"/>
    <property type="evidence" value="ECO:0007669"/>
    <property type="project" value="TreeGrafter"/>
</dbReference>
<protein>
    <submittedName>
        <fullName evidence="1">DNA polymerase III delta prime subunit</fullName>
        <ecNumber evidence="1">2.7.7.7</ecNumber>
    </submittedName>
</protein>
<dbReference type="InterPro" id="IPR027417">
    <property type="entry name" value="P-loop_NTPase"/>
</dbReference>
<dbReference type="EC" id="2.7.7.7" evidence="1"/>
<reference evidence="1" key="1">
    <citation type="submission" date="2018-06" db="EMBL/GenBank/DDBJ databases">
        <authorList>
            <person name="Zhirakovskaya E."/>
        </authorList>
    </citation>
    <scope>NUCLEOTIDE SEQUENCE</scope>
</reference>
<dbReference type="GO" id="GO:0005524">
    <property type="term" value="F:ATP binding"/>
    <property type="evidence" value="ECO:0007669"/>
    <property type="project" value="InterPro"/>
</dbReference>
<sequence>MSAFSGILGQPKAVKLLSRALSTGRLAHAYLFTGPEGVGKATAARAVAAFLFCEADRKTAPCGHCAGCLQFASDNHPDFLLIRPQGATIKIDQIRALKKALAFPPLEAERRVILVEDVHTMRRETGNSLLKLLEEPPPNNLLILIVSASEPVLPTILSRCQVIPFFPLPVGLAADILLRLDPHLQRDEALDLAGLTDGCPGRARSLDTDGVPAMRNEILDALLAPATGEAEAMENALALAARAAELKDGLPSLLDLLRIFFQEVMVASLAGSR</sequence>
<dbReference type="Pfam" id="PF13177">
    <property type="entry name" value="DNA_pol3_delta2"/>
    <property type="match status" value="1"/>
</dbReference>
<dbReference type="SUPFAM" id="SSF52540">
    <property type="entry name" value="P-loop containing nucleoside triphosphate hydrolases"/>
    <property type="match status" value="1"/>
</dbReference>
<dbReference type="EMBL" id="UOEY01000048">
    <property type="protein sequence ID" value="VAW37744.1"/>
    <property type="molecule type" value="Genomic_DNA"/>
</dbReference>
<name>A0A3B0W2E7_9ZZZZ</name>
<evidence type="ECO:0000313" key="1">
    <source>
        <dbReference type="EMBL" id="VAW37744.1"/>
    </source>
</evidence>
<dbReference type="FunFam" id="3.40.50.300:FF:001255">
    <property type="entry name" value="DNA polymerase III subunit delta"/>
    <property type="match status" value="1"/>
</dbReference>
<proteinExistence type="predicted"/>
<dbReference type="InterPro" id="IPR001270">
    <property type="entry name" value="ClpA/B"/>
</dbReference>
<dbReference type="PANTHER" id="PTHR11669">
    <property type="entry name" value="REPLICATION FACTOR C / DNA POLYMERASE III GAMMA-TAU SUBUNIT"/>
    <property type="match status" value="1"/>
</dbReference>
<accession>A0A3B0W2E7</accession>
<organism evidence="1">
    <name type="scientific">hydrothermal vent metagenome</name>
    <dbReference type="NCBI Taxonomy" id="652676"/>
    <lineage>
        <taxon>unclassified sequences</taxon>
        <taxon>metagenomes</taxon>
        <taxon>ecological metagenomes</taxon>
    </lineage>
</organism>
<dbReference type="PANTHER" id="PTHR11669:SF8">
    <property type="entry name" value="DNA POLYMERASE III SUBUNIT DELTA"/>
    <property type="match status" value="1"/>
</dbReference>
<dbReference type="Gene3D" id="3.40.50.300">
    <property type="entry name" value="P-loop containing nucleotide triphosphate hydrolases"/>
    <property type="match status" value="1"/>
</dbReference>
<keyword evidence="1" id="KW-0548">Nucleotidyltransferase</keyword>
<dbReference type="GO" id="GO:0003887">
    <property type="term" value="F:DNA-directed DNA polymerase activity"/>
    <property type="evidence" value="ECO:0007669"/>
    <property type="project" value="UniProtKB-EC"/>
</dbReference>
<dbReference type="InterPro" id="IPR004622">
    <property type="entry name" value="DNA_pol_HolB"/>
</dbReference>
<gene>
    <name evidence="1" type="ORF">MNBD_DELTA04-1754</name>
</gene>
<dbReference type="AlphaFoldDB" id="A0A3B0W2E7"/>
<dbReference type="PRINTS" id="PR00300">
    <property type="entry name" value="CLPPROTEASEA"/>
</dbReference>
<dbReference type="GO" id="GO:0008408">
    <property type="term" value="F:3'-5' exonuclease activity"/>
    <property type="evidence" value="ECO:0007669"/>
    <property type="project" value="InterPro"/>
</dbReference>
<keyword evidence="1" id="KW-0808">Transferase</keyword>
<dbReference type="InterPro" id="IPR050238">
    <property type="entry name" value="DNA_Rep/Repair_Clamp_Loader"/>
</dbReference>
<dbReference type="NCBIfam" id="TIGR00678">
    <property type="entry name" value="holB"/>
    <property type="match status" value="1"/>
</dbReference>